<name>A0A3Q9UIS5_9ACTN</name>
<organism evidence="1 2">
    <name type="scientific">Acidipropionibacterium jensenii</name>
    <dbReference type="NCBI Taxonomy" id="1749"/>
    <lineage>
        <taxon>Bacteria</taxon>
        <taxon>Bacillati</taxon>
        <taxon>Actinomycetota</taxon>
        <taxon>Actinomycetes</taxon>
        <taxon>Propionibacteriales</taxon>
        <taxon>Propionibacteriaceae</taxon>
        <taxon>Acidipropionibacterium</taxon>
    </lineage>
</organism>
<dbReference type="Proteomes" id="UP000285875">
    <property type="component" value="Chromosome"/>
</dbReference>
<accession>A0A3Q9UIS5</accession>
<protein>
    <submittedName>
        <fullName evidence="1">Uncharacterized protein</fullName>
    </submittedName>
</protein>
<proteinExistence type="predicted"/>
<gene>
    <name evidence="1" type="ORF">C0Z10_04850</name>
</gene>
<dbReference type="KEGG" id="aji:C0Z10_04850"/>
<dbReference type="EMBL" id="CP025570">
    <property type="protein sequence ID" value="AZZ39190.1"/>
    <property type="molecule type" value="Genomic_DNA"/>
</dbReference>
<dbReference type="GeneID" id="82885366"/>
<reference evidence="2" key="1">
    <citation type="submission" date="2017-12" db="EMBL/GenBank/DDBJ databases">
        <title>Whole genome sequencing of Acidipropionibacterium jensenii strains JS279 and JS280.</title>
        <authorList>
            <person name="Deptula P."/>
            <person name="Laine P."/>
            <person name="Smolander O.-P."/>
            <person name="Paulin L."/>
            <person name="Auvinen P."/>
            <person name="Varmanen P."/>
        </authorList>
    </citation>
    <scope>NUCLEOTIDE SEQUENCE [LARGE SCALE GENOMIC DNA]</scope>
    <source>
        <strain evidence="2">JS280</strain>
    </source>
</reference>
<dbReference type="AlphaFoldDB" id="A0A3Q9UIS5"/>
<evidence type="ECO:0000313" key="2">
    <source>
        <dbReference type="Proteomes" id="UP000285875"/>
    </source>
</evidence>
<dbReference type="RefSeq" id="WP_097798637.1">
    <property type="nucleotide sequence ID" value="NZ_CP025570.1"/>
</dbReference>
<evidence type="ECO:0000313" key="1">
    <source>
        <dbReference type="EMBL" id="AZZ39190.1"/>
    </source>
</evidence>
<sequence length="80" mass="8416">MAFTFIISMVVILLVAAGVAAVVWAGLREPRTPVTGSGLTAVAARTGRILNGDEHAADILQLVKVPVRTGRPQSTDPRTH</sequence>